<evidence type="ECO:0000313" key="1">
    <source>
        <dbReference type="EMBL" id="KAG9971175.1"/>
    </source>
</evidence>
<reference evidence="1" key="1">
    <citation type="journal article" date="2021" name="J Fungi (Basel)">
        <title>Virulence traits and population genomics of the black yeast Aureobasidium melanogenum.</title>
        <authorList>
            <person name="Cernosa A."/>
            <person name="Sun X."/>
            <person name="Gostincar C."/>
            <person name="Fang C."/>
            <person name="Gunde-Cimerman N."/>
            <person name="Song Z."/>
        </authorList>
    </citation>
    <scope>NUCLEOTIDE SEQUENCE</scope>
    <source>
        <strain evidence="1">EXF-9298</strain>
    </source>
</reference>
<gene>
    <name evidence="1" type="ORF">KCU98_g14030</name>
</gene>
<dbReference type="AlphaFoldDB" id="A0A9P8JPN1"/>
<protein>
    <submittedName>
        <fullName evidence="1">Uncharacterized protein</fullName>
    </submittedName>
</protein>
<keyword evidence="2" id="KW-1185">Reference proteome</keyword>
<dbReference type="PANTHER" id="PTHR42057:SF2">
    <property type="entry name" value="F-BOX DOMAIN PROTEIN (AFU_ORTHOLOGUE AFUA_4G00200)-RELATED"/>
    <property type="match status" value="1"/>
</dbReference>
<name>A0A9P8JPN1_AURME</name>
<evidence type="ECO:0000313" key="2">
    <source>
        <dbReference type="Proteomes" id="UP000729357"/>
    </source>
</evidence>
<organism evidence="1 2">
    <name type="scientific">Aureobasidium melanogenum</name>
    <name type="common">Aureobasidium pullulans var. melanogenum</name>
    <dbReference type="NCBI Taxonomy" id="46634"/>
    <lineage>
        <taxon>Eukaryota</taxon>
        <taxon>Fungi</taxon>
        <taxon>Dikarya</taxon>
        <taxon>Ascomycota</taxon>
        <taxon>Pezizomycotina</taxon>
        <taxon>Dothideomycetes</taxon>
        <taxon>Dothideomycetidae</taxon>
        <taxon>Dothideales</taxon>
        <taxon>Saccotheciaceae</taxon>
        <taxon>Aureobasidium</taxon>
    </lineage>
</organism>
<dbReference type="Proteomes" id="UP000729357">
    <property type="component" value="Unassembled WGS sequence"/>
</dbReference>
<comment type="caution">
    <text evidence="1">The sequence shown here is derived from an EMBL/GenBank/DDBJ whole genome shotgun (WGS) entry which is preliminary data.</text>
</comment>
<feature type="non-terminal residue" evidence="1">
    <location>
        <position position="1"/>
    </location>
</feature>
<sequence length="570" mass="65397">MVSFKDTTGALGTILGYLGAEVAEESVFERLLWPQRYYNDLNLIILLRLVFLMPSGGPLHRAALETLTNFQKNGLYLGKTRGNMLGTAFYSRLDVSYFARTLMGQENTAKETRNGFLLPPELLSRTVEFVALGNPTATRSHDPDNENKYKAVHDPALSAWNRSYDQLAMTPRPDVSSLRNLRLTSRQFSHACAAHLFRFVRLLPAEESASRYNNILSSATLSQHVQKVVFQTRMVPDGSNSCWARREPGPGDEYRQPHPYFLDALKRVGQFPNLTHVELVFSSSCSGPSWDQEYDCMEMMRFREEILHFFYAGLNHHEHPASKVYNLSIKNLQDYTPKVLIEHADDKDNGFGRDFQHVMSRITHFSLQVATEDDSAAPEHMLVIPESHDFFGHELQTYWLAPIADNLVYLKLYASDMFFGMYPKCTLPSLPRLRTLLLGNISIVNDDQIDWILSHAATLEELVLDDAMIAVGARFLERSVDTDKQCVLYSPLEIKDGRPSYQPKTDRMAPKQKWLWATRWHHVFTRLQQGLPKLKRFAFGHGKWDDHLAFDEADVLMSELRGARYQYFDE</sequence>
<dbReference type="PANTHER" id="PTHR42057">
    <property type="entry name" value="F-BOX DOMAIN PROTEIN (AFU_ORTHOLOGUE AFUA_4G00200)"/>
    <property type="match status" value="1"/>
</dbReference>
<reference evidence="1" key="2">
    <citation type="submission" date="2021-08" db="EMBL/GenBank/DDBJ databases">
        <authorList>
            <person name="Gostincar C."/>
            <person name="Sun X."/>
            <person name="Song Z."/>
            <person name="Gunde-Cimerman N."/>
        </authorList>
    </citation>
    <scope>NUCLEOTIDE SEQUENCE</scope>
    <source>
        <strain evidence="1">EXF-9298</strain>
    </source>
</reference>
<proteinExistence type="predicted"/>
<accession>A0A9P8JPN1</accession>
<dbReference type="EMBL" id="JAHFXS010002697">
    <property type="protein sequence ID" value="KAG9971175.1"/>
    <property type="molecule type" value="Genomic_DNA"/>
</dbReference>